<dbReference type="Proteomes" id="UP000241546">
    <property type="component" value="Unassembled WGS sequence"/>
</dbReference>
<name>A0A2T4BH86_9HYPO</name>
<keyword evidence="2" id="KW-0132">Cell division</keyword>
<keyword evidence="2" id="KW-0131">Cell cycle</keyword>
<dbReference type="PANTHER" id="PTHR34065">
    <property type="entry name" value="CELL DIVISION CONTROL PROTEIN 14"/>
    <property type="match status" value="1"/>
</dbReference>
<dbReference type="Pfam" id="PF08045">
    <property type="entry name" value="CDC14"/>
    <property type="match status" value="1"/>
</dbReference>
<protein>
    <submittedName>
        <fullName evidence="2">Cell division control 14, SIN component</fullName>
    </submittedName>
</protein>
<dbReference type="AlphaFoldDB" id="A0A2T4BH86"/>
<feature type="region of interest" description="Disordered" evidence="1">
    <location>
        <begin position="217"/>
        <end position="241"/>
    </location>
</feature>
<evidence type="ECO:0000256" key="1">
    <source>
        <dbReference type="SAM" id="MobiDB-lite"/>
    </source>
</evidence>
<dbReference type="RefSeq" id="XP_024752007.1">
    <property type="nucleotide sequence ID" value="XM_024898418.1"/>
</dbReference>
<proteinExistence type="predicted"/>
<dbReference type="GeneID" id="36606536"/>
<reference evidence="3" key="1">
    <citation type="submission" date="2016-07" db="EMBL/GenBank/DDBJ databases">
        <title>Multiple horizontal gene transfer events from other fungi enriched the ability of initially mycotrophic Trichoderma (Ascomycota) to feed on dead plant biomass.</title>
        <authorList>
            <consortium name="DOE Joint Genome Institute"/>
            <person name="Atanasova L."/>
            <person name="Chenthamara K."/>
            <person name="Zhang J."/>
            <person name="Grujic M."/>
            <person name="Henrissat B."/>
            <person name="Kuo A."/>
            <person name="Aerts A."/>
            <person name="Salamov A."/>
            <person name="Lipzen A."/>
            <person name="Labutti K."/>
            <person name="Barry K."/>
            <person name="Miao Y."/>
            <person name="Rahimi M.J."/>
            <person name="Shen Q."/>
            <person name="Grigoriev I.V."/>
            <person name="Kubicek C.P."/>
            <person name="Druzhinina I.S."/>
        </authorList>
    </citation>
    <scope>NUCLEOTIDE SEQUENCE [LARGE SCALE GENOMIC DNA]</scope>
    <source>
        <strain evidence="3">TUCIM 6016</strain>
    </source>
</reference>
<sequence length="280" mass="30476">MEALLSLAFDNLSSYDGPKIRKGLRQVEGLLAQICLSNSSSGRTRSSSLSSPAAGHDDDGDASGNAPRKDLAQLTQDPAFREFFKLQEGFEWNVAMRLTSTLDRLMAKGSDGQNDLLILSALDLIQGLLLDLLEPYNCPAIQSATLLTLVVALIDTPNNTRTFEGLDGLLTVTSLFKSRSTSREVKLKLVEFLYFYLMPETPSTSPRVDQRESVFQQRSPSKLSGAFGADGRGGRKRANSNGVVTLTTAEKQQLLSRHLSSVEDLVKDLRTCAPFGGIVC</sequence>
<accession>A0A2T4BH86</accession>
<dbReference type="OrthoDB" id="5357220at2759"/>
<evidence type="ECO:0000313" key="2">
    <source>
        <dbReference type="EMBL" id="PTB68687.1"/>
    </source>
</evidence>
<evidence type="ECO:0000313" key="3">
    <source>
        <dbReference type="Proteomes" id="UP000241546"/>
    </source>
</evidence>
<feature type="region of interest" description="Disordered" evidence="1">
    <location>
        <begin position="39"/>
        <end position="68"/>
    </location>
</feature>
<gene>
    <name evidence="2" type="ORF">BBK36DRAFT_64224</name>
</gene>
<feature type="compositionally biased region" description="Low complexity" evidence="1">
    <location>
        <begin position="39"/>
        <end position="54"/>
    </location>
</feature>
<keyword evidence="3" id="KW-1185">Reference proteome</keyword>
<dbReference type="PANTHER" id="PTHR34065:SF1">
    <property type="entry name" value="CELL DIVISION CONTROL PROTEIN 14"/>
    <property type="match status" value="1"/>
</dbReference>
<dbReference type="EMBL" id="KZ680209">
    <property type="protein sequence ID" value="PTB68687.1"/>
    <property type="molecule type" value="Genomic_DNA"/>
</dbReference>
<dbReference type="GO" id="GO:0051301">
    <property type="term" value="P:cell division"/>
    <property type="evidence" value="ECO:0007669"/>
    <property type="project" value="UniProtKB-KW"/>
</dbReference>
<organism evidence="2 3">
    <name type="scientific">Trichoderma citrinoviride</name>
    <dbReference type="NCBI Taxonomy" id="58853"/>
    <lineage>
        <taxon>Eukaryota</taxon>
        <taxon>Fungi</taxon>
        <taxon>Dikarya</taxon>
        <taxon>Ascomycota</taxon>
        <taxon>Pezizomycotina</taxon>
        <taxon>Sordariomycetes</taxon>
        <taxon>Hypocreomycetidae</taxon>
        <taxon>Hypocreales</taxon>
        <taxon>Hypocreaceae</taxon>
        <taxon>Trichoderma</taxon>
    </lineage>
</organism>
<dbReference type="InterPro" id="IPR012535">
    <property type="entry name" value="Cell_div_Cdc14"/>
</dbReference>